<accession>A0ABS8TPQ3</accession>
<proteinExistence type="predicted"/>
<evidence type="ECO:0000313" key="2">
    <source>
        <dbReference type="Proteomes" id="UP000823775"/>
    </source>
</evidence>
<reference evidence="1 2" key="1">
    <citation type="journal article" date="2021" name="BMC Genomics">
        <title>Datura genome reveals duplications of psychoactive alkaloid biosynthetic genes and high mutation rate following tissue culture.</title>
        <authorList>
            <person name="Rajewski A."/>
            <person name="Carter-House D."/>
            <person name="Stajich J."/>
            <person name="Litt A."/>
        </authorList>
    </citation>
    <scope>NUCLEOTIDE SEQUENCE [LARGE SCALE GENOMIC DNA]</scope>
    <source>
        <strain evidence="1">AR-01</strain>
    </source>
</reference>
<protein>
    <submittedName>
        <fullName evidence="1">Uncharacterized protein</fullName>
    </submittedName>
</protein>
<name>A0ABS8TPQ3_DATST</name>
<comment type="caution">
    <text evidence="1">The sequence shown here is derived from an EMBL/GenBank/DDBJ whole genome shotgun (WGS) entry which is preliminary data.</text>
</comment>
<gene>
    <name evidence="1" type="ORF">HAX54_015383</name>
</gene>
<organism evidence="1 2">
    <name type="scientific">Datura stramonium</name>
    <name type="common">Jimsonweed</name>
    <name type="synonym">Common thornapple</name>
    <dbReference type="NCBI Taxonomy" id="4076"/>
    <lineage>
        <taxon>Eukaryota</taxon>
        <taxon>Viridiplantae</taxon>
        <taxon>Streptophyta</taxon>
        <taxon>Embryophyta</taxon>
        <taxon>Tracheophyta</taxon>
        <taxon>Spermatophyta</taxon>
        <taxon>Magnoliopsida</taxon>
        <taxon>eudicotyledons</taxon>
        <taxon>Gunneridae</taxon>
        <taxon>Pentapetalae</taxon>
        <taxon>asterids</taxon>
        <taxon>lamiids</taxon>
        <taxon>Solanales</taxon>
        <taxon>Solanaceae</taxon>
        <taxon>Solanoideae</taxon>
        <taxon>Datureae</taxon>
        <taxon>Datura</taxon>
    </lineage>
</organism>
<keyword evidence="2" id="KW-1185">Reference proteome</keyword>
<dbReference type="EMBL" id="JACEIK010001980">
    <property type="protein sequence ID" value="MCD7473482.1"/>
    <property type="molecule type" value="Genomic_DNA"/>
</dbReference>
<sequence>MRTLGPCDDVCGQQINIHKSSIFQHPKVGIRREDRAKLIAGMKEEAFPINYLGCPLYTRRKKISTFSIIIEKILNRIKRTQQIEDIEHEFYNGYTARTLWNHFS</sequence>
<evidence type="ECO:0000313" key="1">
    <source>
        <dbReference type="EMBL" id="MCD7473482.1"/>
    </source>
</evidence>
<dbReference type="Proteomes" id="UP000823775">
    <property type="component" value="Unassembled WGS sequence"/>
</dbReference>